<evidence type="ECO:0000313" key="1">
    <source>
        <dbReference type="EMBL" id="BBI90459.1"/>
    </source>
</evidence>
<reference evidence="1 2" key="1">
    <citation type="journal article" date="2019" name="Arch. Virol.">
        <title>A novel jumbo Tenacibaculum maritimum lytic phage with head-fiber-like appendages.</title>
        <authorList>
            <person name="Kawato Y."/>
            <person name="Istiqomah I."/>
            <person name="Gaafar A.Y."/>
            <person name="Hanaoka M."/>
            <person name="Ishimaru K."/>
            <person name="Yasuike M."/>
            <person name="Nishiki I."/>
            <person name="Nakamura Y."/>
            <person name="Fujiwara A."/>
            <person name="Nakai T."/>
        </authorList>
    </citation>
    <scope>NUCLEOTIDE SEQUENCE [LARGE SCALE GENOMIC DNA]</scope>
    <source>
        <strain evidence="1 2">PTm1</strain>
    </source>
</reference>
<dbReference type="GeneID" id="55802872"/>
<evidence type="ECO:0000313" key="2">
    <source>
        <dbReference type="Proteomes" id="UP000422648"/>
    </source>
</evidence>
<dbReference type="Proteomes" id="UP000422648">
    <property type="component" value="Segment"/>
</dbReference>
<keyword evidence="2" id="KW-1185">Reference proteome</keyword>
<dbReference type="KEGG" id="vg:55802872"/>
<proteinExistence type="predicted"/>
<dbReference type="EMBL" id="AP019524">
    <property type="protein sequence ID" value="BBI90459.1"/>
    <property type="molecule type" value="Genomic_DNA"/>
</dbReference>
<organism evidence="1 2">
    <name type="scientific">Tenacibaculum phage PTm1</name>
    <dbReference type="NCBI Taxonomy" id="2547425"/>
    <lineage>
        <taxon>Viruses</taxon>
        <taxon>Duplodnaviria</taxon>
        <taxon>Heunggongvirae</taxon>
        <taxon>Uroviricota</taxon>
        <taxon>Caudoviricetes</taxon>
        <taxon>Shirahamavirus</taxon>
        <taxon>Shirahamavirus PTm1</taxon>
    </lineage>
</organism>
<dbReference type="RefSeq" id="YP_009873751.1">
    <property type="nucleotide sequence ID" value="NC_049340.1"/>
</dbReference>
<sequence length="39" mass="5110">MNKYSYKYKKDKKYRNQVRENNFIRRETEYWNKKFGIIE</sequence>
<accession>A0A5S9HXG6</accession>
<name>A0A5S9HXG6_9CAUD</name>
<protein>
    <submittedName>
        <fullName evidence="1">Uncharacterized protein</fullName>
    </submittedName>
</protein>